<dbReference type="GeneID" id="5411138"/>
<keyword evidence="5 7" id="KW-0472">Membrane</keyword>
<evidence type="ECO:0000259" key="9">
    <source>
        <dbReference type="Pfam" id="PF12704"/>
    </source>
</evidence>
<feature type="domain" description="MacB-like periplasmic core" evidence="9">
    <location>
        <begin position="22"/>
        <end position="246"/>
    </location>
</feature>
<keyword evidence="3 7" id="KW-0812">Transmembrane</keyword>
<dbReference type="Proteomes" id="UP000002408">
    <property type="component" value="Chromosome"/>
</dbReference>
<keyword evidence="11" id="KW-1185">Reference proteome</keyword>
<dbReference type="InterPro" id="IPR050250">
    <property type="entry name" value="Macrolide_Exporter_MacB"/>
</dbReference>
<feature type="transmembrane region" description="Helical" evidence="7">
    <location>
        <begin position="279"/>
        <end position="299"/>
    </location>
</feature>
<dbReference type="GO" id="GO:0005886">
    <property type="term" value="C:plasma membrane"/>
    <property type="evidence" value="ECO:0007669"/>
    <property type="project" value="UniProtKB-SubCell"/>
</dbReference>
<evidence type="ECO:0000259" key="8">
    <source>
        <dbReference type="Pfam" id="PF02687"/>
    </source>
</evidence>
<dbReference type="PANTHER" id="PTHR30572">
    <property type="entry name" value="MEMBRANE COMPONENT OF TRANSPORTER-RELATED"/>
    <property type="match status" value="1"/>
</dbReference>
<evidence type="ECO:0000256" key="1">
    <source>
        <dbReference type="ARBA" id="ARBA00004651"/>
    </source>
</evidence>
<keyword evidence="2" id="KW-1003">Cell membrane</keyword>
<dbReference type="EMBL" id="CP000780">
    <property type="protein sequence ID" value="ABS55273.1"/>
    <property type="molecule type" value="Genomic_DNA"/>
</dbReference>
<dbReference type="RefSeq" id="WP_012106296.1">
    <property type="nucleotide sequence ID" value="NC_009712.1"/>
</dbReference>
<evidence type="ECO:0000313" key="11">
    <source>
        <dbReference type="Proteomes" id="UP000002408"/>
    </source>
</evidence>
<dbReference type="InterPro" id="IPR003838">
    <property type="entry name" value="ABC3_permease_C"/>
</dbReference>
<sequence length="407" mass="42864">MIKGDIFFNLAVRSVRLNFLRSMLAAIGIVIGVVAISSMGMLGTNMQLEVKEQLSATANTIVISSDTVRMGPPGFTPSSSSSSGITKTELTKITSVVGSNGTVIPIYSTSGEFTINSVAGRGSIYGIDPGDIGKFLSINQSYGNGTTEIGTGEVLVGSELAEEFNLKVGTRIRIGSFSSSSRPELRIAGVLQPRGTVADGVSTDNAVVVNSNWYTNQYGGKNEWTQVNVIVKDVDNISDIESAIDDKVNTNAKSPSVRITDASSQLATETSTLSTVTTFIMAIGGISLLVAAVSIFNVMMMSVSERIQEIGILLSIGTEKGEVRRMFMYESFILGLLGAGIGGASSLIIGYSVVDAMIGTTAYFFQPASILYVPAAMLIGVVVCVISGVYPAWMASNMDPIDALRSE</sequence>
<dbReference type="PANTHER" id="PTHR30572:SF4">
    <property type="entry name" value="ABC TRANSPORTER PERMEASE YTRF"/>
    <property type="match status" value="1"/>
</dbReference>
<accession>A7I6B2</accession>
<evidence type="ECO:0000256" key="6">
    <source>
        <dbReference type="ARBA" id="ARBA00038076"/>
    </source>
</evidence>
<feature type="domain" description="ABC3 transporter permease C-terminal" evidence="8">
    <location>
        <begin position="282"/>
        <end position="400"/>
    </location>
</feature>
<feature type="transmembrane region" description="Helical" evidence="7">
    <location>
        <begin position="332"/>
        <end position="351"/>
    </location>
</feature>
<dbReference type="InterPro" id="IPR025857">
    <property type="entry name" value="MacB_PCD"/>
</dbReference>
<dbReference type="Pfam" id="PF02687">
    <property type="entry name" value="FtsX"/>
    <property type="match status" value="1"/>
</dbReference>
<feature type="transmembrane region" description="Helical" evidence="7">
    <location>
        <begin position="23"/>
        <end position="43"/>
    </location>
</feature>
<feature type="transmembrane region" description="Helical" evidence="7">
    <location>
        <begin position="371"/>
        <end position="393"/>
    </location>
</feature>
<evidence type="ECO:0000256" key="7">
    <source>
        <dbReference type="SAM" id="Phobius"/>
    </source>
</evidence>
<reference evidence="11" key="1">
    <citation type="journal article" date="2015" name="Microbiology">
        <title>Genome of Methanoregula boonei 6A8 reveals adaptations to oligotrophic peatland environments.</title>
        <authorList>
            <person name="Braeuer S."/>
            <person name="Cadillo-Quiroz H."/>
            <person name="Kyrpides N."/>
            <person name="Woyke T."/>
            <person name="Goodwin L."/>
            <person name="Detter C."/>
            <person name="Podell S."/>
            <person name="Yavitt J.B."/>
            <person name="Zinder S.H."/>
        </authorList>
    </citation>
    <scope>NUCLEOTIDE SEQUENCE [LARGE SCALE GENOMIC DNA]</scope>
    <source>
        <strain evidence="11">DSM 21154 / JCM 14090 / 6A8</strain>
    </source>
</reference>
<dbReference type="OrthoDB" id="11469at2157"/>
<evidence type="ECO:0000256" key="3">
    <source>
        <dbReference type="ARBA" id="ARBA00022692"/>
    </source>
</evidence>
<evidence type="ECO:0000256" key="4">
    <source>
        <dbReference type="ARBA" id="ARBA00022989"/>
    </source>
</evidence>
<dbReference type="Pfam" id="PF12704">
    <property type="entry name" value="MacB_PCD"/>
    <property type="match status" value="1"/>
</dbReference>
<dbReference type="AlphaFoldDB" id="A7I6B2"/>
<dbReference type="KEGG" id="mbn:Mboo_0755"/>
<evidence type="ECO:0008006" key="12">
    <source>
        <dbReference type="Google" id="ProtNLM"/>
    </source>
</evidence>
<gene>
    <name evidence="10" type="ordered locus">Mboo_0755</name>
</gene>
<keyword evidence="4 7" id="KW-1133">Transmembrane helix</keyword>
<proteinExistence type="inferred from homology"/>
<evidence type="ECO:0000313" key="10">
    <source>
        <dbReference type="EMBL" id="ABS55273.1"/>
    </source>
</evidence>
<comment type="subcellular location">
    <subcellularLocation>
        <location evidence="1">Cell membrane</location>
        <topology evidence="1">Multi-pass membrane protein</topology>
    </subcellularLocation>
</comment>
<dbReference type="GO" id="GO:0022857">
    <property type="term" value="F:transmembrane transporter activity"/>
    <property type="evidence" value="ECO:0007669"/>
    <property type="project" value="TreeGrafter"/>
</dbReference>
<evidence type="ECO:0000256" key="5">
    <source>
        <dbReference type="ARBA" id="ARBA00023136"/>
    </source>
</evidence>
<protein>
    <recommendedName>
        <fullName evidence="12">ABC3 transporter permease protein domain-containing protein</fullName>
    </recommendedName>
</protein>
<organism evidence="10 11">
    <name type="scientific">Methanoregula boonei (strain DSM 21154 / JCM 14090 / 6A8)</name>
    <dbReference type="NCBI Taxonomy" id="456442"/>
    <lineage>
        <taxon>Archaea</taxon>
        <taxon>Methanobacteriati</taxon>
        <taxon>Methanobacteriota</taxon>
        <taxon>Stenosarchaea group</taxon>
        <taxon>Methanomicrobia</taxon>
        <taxon>Methanomicrobiales</taxon>
        <taxon>Methanoregulaceae</taxon>
        <taxon>Methanoregula</taxon>
    </lineage>
</organism>
<dbReference type="STRING" id="456442.Mboo_0755"/>
<comment type="similarity">
    <text evidence="6">Belongs to the ABC-4 integral membrane protein family.</text>
</comment>
<evidence type="ECO:0000256" key="2">
    <source>
        <dbReference type="ARBA" id="ARBA00022475"/>
    </source>
</evidence>
<dbReference type="HOGENOM" id="CLU_000604_8_0_2"/>
<dbReference type="eggNOG" id="arCOG02312">
    <property type="taxonomic scope" value="Archaea"/>
</dbReference>
<name>A7I6B2_METB6</name>